<dbReference type="InterPro" id="IPR050739">
    <property type="entry name" value="MFP"/>
</dbReference>
<dbReference type="NCBIfam" id="TIGR01843">
    <property type="entry name" value="type_I_hlyD"/>
    <property type="match status" value="1"/>
</dbReference>
<organism evidence="11 12">
    <name type="scientific">Paraburkholderia silviterrae</name>
    <dbReference type="NCBI Taxonomy" id="2528715"/>
    <lineage>
        <taxon>Bacteria</taxon>
        <taxon>Pseudomonadati</taxon>
        <taxon>Pseudomonadota</taxon>
        <taxon>Betaproteobacteria</taxon>
        <taxon>Burkholderiales</taxon>
        <taxon>Burkholderiaceae</taxon>
        <taxon>Paraburkholderia</taxon>
    </lineage>
</organism>
<comment type="similarity">
    <text evidence="2 9">Belongs to the membrane fusion protein (MFP) (TC 8.A.1) family.</text>
</comment>
<dbReference type="PANTHER" id="PTHR30386">
    <property type="entry name" value="MEMBRANE FUSION SUBUNIT OF EMRAB-TOLC MULTIDRUG EFFLUX PUMP"/>
    <property type="match status" value="1"/>
</dbReference>
<sequence>MRWALTACCGLAIFGFVAWAHWARIDQITRAQGQVIASSRDQIIQAQDLMTIDQVLVKEGAQVKRGQPLVRFERARAEAAWLESRSKAASLEAEVARLHAEVYGGKPQFPQDLDAYPDIRANEEVLFRKRQAAVDDEVASLSKALQYVQDELNINLPLLAAGDVSKAEVLKLERQVADLQGQIVNRRNKYLQDSQTDLSKALEDLAGVEQVVAQRKDQLDHTVIESPVDGIVRNVRITTPGGVARAGDEIMQILPVDDDLIIEAKVKPRDIAFLKRDLPAKIKLDAYDYTIYGTLQGTVTYISADTLSDETRQGNEQPYYRVQVKTDAGPFLHAHGRRLDVQPGMTATVEIKTGSNTVLRYLTKPLTKTLNDSLGER</sequence>
<dbReference type="GO" id="GO:0015031">
    <property type="term" value="P:protein transport"/>
    <property type="evidence" value="ECO:0007669"/>
    <property type="project" value="InterPro"/>
</dbReference>
<evidence type="ECO:0000259" key="10">
    <source>
        <dbReference type="Pfam" id="PF26002"/>
    </source>
</evidence>
<evidence type="ECO:0000256" key="6">
    <source>
        <dbReference type="ARBA" id="ARBA00022692"/>
    </source>
</evidence>
<dbReference type="AlphaFoldDB" id="A0A4R5M1R4"/>
<keyword evidence="7" id="KW-1133">Transmembrane helix</keyword>
<gene>
    <name evidence="11" type="ORF">EYW47_31545</name>
</gene>
<dbReference type="OrthoDB" id="9775513at2"/>
<evidence type="ECO:0000313" key="12">
    <source>
        <dbReference type="Proteomes" id="UP000295722"/>
    </source>
</evidence>
<accession>A0A4R5M1R4</accession>
<keyword evidence="6" id="KW-0812">Transmembrane</keyword>
<dbReference type="Gene3D" id="2.40.50.100">
    <property type="match status" value="1"/>
</dbReference>
<proteinExistence type="inferred from homology"/>
<keyword evidence="3 9" id="KW-0813">Transport</keyword>
<comment type="subcellular location">
    <subcellularLocation>
        <location evidence="1 9">Cell inner membrane</location>
        <topology evidence="1 9">Single-pass membrane protein</topology>
    </subcellularLocation>
</comment>
<dbReference type="PRINTS" id="PR01490">
    <property type="entry name" value="RTXTOXIND"/>
</dbReference>
<dbReference type="Pfam" id="PF26002">
    <property type="entry name" value="Beta-barrel_AprE"/>
    <property type="match status" value="1"/>
</dbReference>
<reference evidence="11 12" key="1">
    <citation type="submission" date="2019-03" db="EMBL/GenBank/DDBJ databases">
        <title>Paraburkholderia sp. 4M-K11, isolated from subtropical forest soil.</title>
        <authorList>
            <person name="Gao Z.-H."/>
            <person name="Qiu L.-H."/>
        </authorList>
    </citation>
    <scope>NUCLEOTIDE SEQUENCE [LARGE SCALE GENOMIC DNA]</scope>
    <source>
        <strain evidence="11 12">4M-K11</strain>
    </source>
</reference>
<evidence type="ECO:0000256" key="7">
    <source>
        <dbReference type="ARBA" id="ARBA00022989"/>
    </source>
</evidence>
<dbReference type="GO" id="GO:0005886">
    <property type="term" value="C:plasma membrane"/>
    <property type="evidence" value="ECO:0007669"/>
    <property type="project" value="UniProtKB-SubCell"/>
</dbReference>
<comment type="caution">
    <text evidence="11">The sequence shown here is derived from an EMBL/GenBank/DDBJ whole genome shotgun (WGS) entry which is preliminary data.</text>
</comment>
<evidence type="ECO:0000256" key="4">
    <source>
        <dbReference type="ARBA" id="ARBA00022475"/>
    </source>
</evidence>
<evidence type="ECO:0000313" key="11">
    <source>
        <dbReference type="EMBL" id="TDG19280.1"/>
    </source>
</evidence>
<dbReference type="Proteomes" id="UP000295722">
    <property type="component" value="Unassembled WGS sequence"/>
</dbReference>
<dbReference type="InterPro" id="IPR058982">
    <property type="entry name" value="Beta-barrel_AprE"/>
</dbReference>
<keyword evidence="12" id="KW-1185">Reference proteome</keyword>
<dbReference type="InterPro" id="IPR010129">
    <property type="entry name" value="T1SS_HlyD"/>
</dbReference>
<evidence type="ECO:0000256" key="5">
    <source>
        <dbReference type="ARBA" id="ARBA00022519"/>
    </source>
</evidence>
<dbReference type="EMBL" id="SMRP01000023">
    <property type="protein sequence ID" value="TDG19280.1"/>
    <property type="molecule type" value="Genomic_DNA"/>
</dbReference>
<evidence type="ECO:0000256" key="3">
    <source>
        <dbReference type="ARBA" id="ARBA00022448"/>
    </source>
</evidence>
<evidence type="ECO:0000256" key="8">
    <source>
        <dbReference type="ARBA" id="ARBA00023136"/>
    </source>
</evidence>
<feature type="domain" description="AprE-like beta-barrel" evidence="10">
    <location>
        <begin position="260"/>
        <end position="354"/>
    </location>
</feature>
<keyword evidence="5 9" id="KW-0997">Cell inner membrane</keyword>
<keyword evidence="8" id="KW-0472">Membrane</keyword>
<dbReference type="PANTHER" id="PTHR30386:SF26">
    <property type="entry name" value="TRANSPORT PROTEIN COMB"/>
    <property type="match status" value="1"/>
</dbReference>
<name>A0A4R5M1R4_9BURK</name>
<evidence type="ECO:0000256" key="2">
    <source>
        <dbReference type="ARBA" id="ARBA00009477"/>
    </source>
</evidence>
<evidence type="ECO:0000256" key="9">
    <source>
        <dbReference type="RuleBase" id="RU365093"/>
    </source>
</evidence>
<evidence type="ECO:0000256" key="1">
    <source>
        <dbReference type="ARBA" id="ARBA00004377"/>
    </source>
</evidence>
<protein>
    <recommendedName>
        <fullName evidence="9">Membrane fusion protein (MFP) family protein</fullName>
    </recommendedName>
</protein>
<dbReference type="Gene3D" id="2.40.30.170">
    <property type="match status" value="1"/>
</dbReference>
<keyword evidence="4 9" id="KW-1003">Cell membrane</keyword>